<comment type="caution">
    <text evidence="2">The sequence shown here is derived from an EMBL/GenBank/DDBJ whole genome shotgun (WGS) entry which is preliminary data.</text>
</comment>
<keyword evidence="1" id="KW-1133">Transmembrane helix</keyword>
<dbReference type="STRING" id="85558.T45_07010"/>
<protein>
    <recommendedName>
        <fullName evidence="4">DUF3592 domain-containing protein</fullName>
    </recommendedName>
</protein>
<reference evidence="2 3" key="1">
    <citation type="journal article" date="2011" name="Plasmid">
        <title>Streptomyces turgidiscabies Car8 contains a modular pathogenicity island that shares virulence genes with other actinobacterial plant pathogens.</title>
        <authorList>
            <person name="Huguet-Tapia J.C."/>
            <person name="Badger J.H."/>
            <person name="Loria R."/>
            <person name="Pettis G.S."/>
        </authorList>
    </citation>
    <scope>NUCLEOTIDE SEQUENCE [LARGE SCALE GENOMIC DNA]</scope>
    <source>
        <strain evidence="2 3">Car8</strain>
    </source>
</reference>
<accession>L7FD12</accession>
<organism evidence="2 3">
    <name type="scientific">Streptomyces turgidiscabies (strain Car8)</name>
    <dbReference type="NCBI Taxonomy" id="698760"/>
    <lineage>
        <taxon>Bacteria</taxon>
        <taxon>Bacillati</taxon>
        <taxon>Actinomycetota</taxon>
        <taxon>Actinomycetes</taxon>
        <taxon>Kitasatosporales</taxon>
        <taxon>Streptomycetaceae</taxon>
        <taxon>Streptomyces</taxon>
    </lineage>
</organism>
<sequence length="279" mass="29993">MLQLWWVVPAVLASLGYGISLAGLTPAQRAVWVTARIVDVRQPEHGASKYPGIPVTVAFQDPAGGREFVLPNAGRHGDGIDEAWVGRELAVRYPRGRPHRFRVVLDTAGEKNGRVFPNCTVVLLLVGLVVHATVLWGYPWALLGFGALLTAFAATSGDLRRVRGRDVLLSSAVAVPARVVAVTKDVFQDGEGDEVVNHAPVITFTTRQGTHVTVLSRDGVPRPGRSLGRHLTIHYAPDDPRVYTLDPAAERRHNETDVGVVLILLIAGLAAVVTGVVTL</sequence>
<keyword evidence="1" id="KW-0472">Membrane</keyword>
<feature type="transmembrane region" description="Helical" evidence="1">
    <location>
        <begin position="258"/>
        <end position="277"/>
    </location>
</feature>
<proteinExistence type="predicted"/>
<gene>
    <name evidence="2" type="ORF">STRTUCAR8_00334</name>
</gene>
<name>L7FD12_STRT8</name>
<dbReference type="PATRIC" id="fig|698760.3.peg.2245"/>
<evidence type="ECO:0000256" key="1">
    <source>
        <dbReference type="SAM" id="Phobius"/>
    </source>
</evidence>
<dbReference type="Proteomes" id="UP000010931">
    <property type="component" value="Unassembled WGS sequence"/>
</dbReference>
<dbReference type="AlphaFoldDB" id="L7FD12"/>
<keyword evidence="3" id="KW-1185">Reference proteome</keyword>
<feature type="transmembrane region" description="Helical" evidence="1">
    <location>
        <begin position="140"/>
        <end position="159"/>
    </location>
</feature>
<keyword evidence="1" id="KW-0812">Transmembrane</keyword>
<evidence type="ECO:0000313" key="3">
    <source>
        <dbReference type="Proteomes" id="UP000010931"/>
    </source>
</evidence>
<feature type="transmembrane region" description="Helical" evidence="1">
    <location>
        <begin position="6"/>
        <end position="27"/>
    </location>
</feature>
<feature type="transmembrane region" description="Helical" evidence="1">
    <location>
        <begin position="115"/>
        <end position="134"/>
    </location>
</feature>
<evidence type="ECO:0008006" key="4">
    <source>
        <dbReference type="Google" id="ProtNLM"/>
    </source>
</evidence>
<dbReference type="EMBL" id="AEJB01000176">
    <property type="protein sequence ID" value="ELP69039.1"/>
    <property type="molecule type" value="Genomic_DNA"/>
</dbReference>
<evidence type="ECO:0000313" key="2">
    <source>
        <dbReference type="EMBL" id="ELP69039.1"/>
    </source>
</evidence>